<comment type="caution">
    <text evidence="1">The sequence shown here is derived from an EMBL/GenBank/DDBJ whole genome shotgun (WGS) entry which is preliminary data.</text>
</comment>
<dbReference type="EMBL" id="BMEM01000001">
    <property type="protein sequence ID" value="GGF39917.1"/>
    <property type="molecule type" value="Genomic_DNA"/>
</dbReference>
<organism evidence="1 2">
    <name type="scientific">Ornithinimicrobium tianjinense</name>
    <dbReference type="NCBI Taxonomy" id="1195761"/>
    <lineage>
        <taxon>Bacteria</taxon>
        <taxon>Bacillati</taxon>
        <taxon>Actinomycetota</taxon>
        <taxon>Actinomycetes</taxon>
        <taxon>Micrococcales</taxon>
        <taxon>Ornithinimicrobiaceae</taxon>
        <taxon>Ornithinimicrobium</taxon>
    </lineage>
</organism>
<protein>
    <submittedName>
        <fullName evidence="1">Uncharacterized protein</fullName>
    </submittedName>
</protein>
<proteinExistence type="predicted"/>
<dbReference type="RefSeq" id="WP_188427971.1">
    <property type="nucleotide sequence ID" value="NZ_BAABKH010000010.1"/>
</dbReference>
<dbReference type="AlphaFoldDB" id="A0A917F309"/>
<reference evidence="1" key="1">
    <citation type="journal article" date="2014" name="Int. J. Syst. Evol. Microbiol.">
        <title>Complete genome sequence of Corynebacterium casei LMG S-19264T (=DSM 44701T), isolated from a smear-ripened cheese.</title>
        <authorList>
            <consortium name="US DOE Joint Genome Institute (JGI-PGF)"/>
            <person name="Walter F."/>
            <person name="Albersmeier A."/>
            <person name="Kalinowski J."/>
            <person name="Ruckert C."/>
        </authorList>
    </citation>
    <scope>NUCLEOTIDE SEQUENCE</scope>
    <source>
        <strain evidence="1">CGMCC 1.12160</strain>
    </source>
</reference>
<name>A0A917F309_9MICO</name>
<keyword evidence="2" id="KW-1185">Reference proteome</keyword>
<evidence type="ECO:0000313" key="2">
    <source>
        <dbReference type="Proteomes" id="UP000605670"/>
    </source>
</evidence>
<reference evidence="1" key="2">
    <citation type="submission" date="2020-09" db="EMBL/GenBank/DDBJ databases">
        <authorList>
            <person name="Sun Q."/>
            <person name="Zhou Y."/>
        </authorList>
    </citation>
    <scope>NUCLEOTIDE SEQUENCE</scope>
    <source>
        <strain evidence="1">CGMCC 1.12160</strain>
    </source>
</reference>
<dbReference type="Proteomes" id="UP000605670">
    <property type="component" value="Unassembled WGS sequence"/>
</dbReference>
<gene>
    <name evidence="1" type="ORF">GCM10011366_04410</name>
</gene>
<sequence length="98" mass="10385">MSGSACCSVTVPLGLTTASAQQRSALVVGPEHPCQDVRDRPRRPAYFAPHMQMQPIGSLLTDLPVAVLAPRLGRLSDEVMRRLCGAIKLAAGWCQGSG</sequence>
<accession>A0A917F309</accession>
<evidence type="ECO:0000313" key="1">
    <source>
        <dbReference type="EMBL" id="GGF39917.1"/>
    </source>
</evidence>